<gene>
    <name evidence="16" type="ORF">CYPRO_0932</name>
</gene>
<dbReference type="InterPro" id="IPR022687">
    <property type="entry name" value="HTH_DTXR"/>
</dbReference>
<evidence type="ECO:0000256" key="13">
    <source>
        <dbReference type="ARBA" id="ARBA00025185"/>
    </source>
</evidence>
<evidence type="ECO:0000256" key="10">
    <source>
        <dbReference type="ARBA" id="ARBA00023159"/>
    </source>
</evidence>
<evidence type="ECO:0000256" key="2">
    <source>
        <dbReference type="ARBA" id="ARBA00007871"/>
    </source>
</evidence>
<evidence type="ECO:0000256" key="7">
    <source>
        <dbReference type="ARBA" id="ARBA00023004"/>
    </source>
</evidence>
<dbReference type="PANTHER" id="PTHR33238:SF11">
    <property type="entry name" value="TRANSCRIPTIONAL REGULATOR MNTR"/>
    <property type="match status" value="1"/>
</dbReference>
<keyword evidence="6" id="KW-0678">Repressor</keyword>
<evidence type="ECO:0000256" key="8">
    <source>
        <dbReference type="ARBA" id="ARBA00023015"/>
    </source>
</evidence>
<dbReference type="SMART" id="SM00899">
    <property type="entry name" value="FeoA"/>
    <property type="match status" value="1"/>
</dbReference>
<dbReference type="RefSeq" id="WP_114983498.1">
    <property type="nucleotide sequence ID" value="NZ_CP027806.1"/>
</dbReference>
<dbReference type="InterPro" id="IPR007167">
    <property type="entry name" value="Fe-transptr_FeoA-like"/>
</dbReference>
<dbReference type="InterPro" id="IPR036388">
    <property type="entry name" value="WH-like_DNA-bd_sf"/>
</dbReference>
<dbReference type="Proteomes" id="UP000254808">
    <property type="component" value="Chromosome"/>
</dbReference>
<dbReference type="EMBL" id="CP027806">
    <property type="protein sequence ID" value="AXJ00209.1"/>
    <property type="molecule type" value="Genomic_DNA"/>
</dbReference>
<dbReference type="Gene3D" id="2.30.30.90">
    <property type="match status" value="1"/>
</dbReference>
<comment type="subcellular location">
    <subcellularLocation>
        <location evidence="1">Cytoplasm</location>
    </subcellularLocation>
</comment>
<dbReference type="Pfam" id="PF02742">
    <property type="entry name" value="Fe_dep_repr_C"/>
    <property type="match status" value="1"/>
</dbReference>
<dbReference type="GO" id="GO:0046914">
    <property type="term" value="F:transition metal ion binding"/>
    <property type="evidence" value="ECO:0007669"/>
    <property type="project" value="InterPro"/>
</dbReference>
<keyword evidence="5" id="KW-0963">Cytoplasm</keyword>
<protein>
    <recommendedName>
        <fullName evidence="4">Transcriptional regulator MntR</fullName>
    </recommendedName>
    <alternativeName>
        <fullName evidence="14">Manganese transport regulator</fullName>
    </alternativeName>
</protein>
<dbReference type="PANTHER" id="PTHR33238">
    <property type="entry name" value="IRON (METAL) DEPENDENT REPRESSOR, DTXR FAMILY"/>
    <property type="match status" value="1"/>
</dbReference>
<dbReference type="KEGG" id="cprv:CYPRO_0932"/>
<evidence type="ECO:0000256" key="5">
    <source>
        <dbReference type="ARBA" id="ARBA00022490"/>
    </source>
</evidence>
<dbReference type="Gene3D" id="1.10.60.10">
    <property type="entry name" value="Iron dependent repressor, metal binding and dimerisation domain"/>
    <property type="match status" value="1"/>
</dbReference>
<dbReference type="PROSITE" id="PS50944">
    <property type="entry name" value="HTH_DTXR"/>
    <property type="match status" value="1"/>
</dbReference>
<sequence>MKPKLSESQEDYLKHIFLLSEHHDELVSALQLAEHLGVKPASVTNMLKKLADLKLIEYKPYYGVRLSRAGELVALEVLRHHRLLELYLSEILGFGWEEVHEEAERLEHVISERLEARIAEKLGHPTHDPHGDPIPTVDLELPDSPARYALTSLKPGQQGLIARVRTQDTGTLNMLSRLGLTIGVAVKVLDAGRDGVRIDTNGDTFLLPEDLASKILIELNIKQES</sequence>
<evidence type="ECO:0000313" key="16">
    <source>
        <dbReference type="EMBL" id="AXJ00209.1"/>
    </source>
</evidence>
<keyword evidence="12" id="KW-0464">Manganese</keyword>
<feature type="domain" description="HTH dtxR-type" evidence="15">
    <location>
        <begin position="5"/>
        <end position="67"/>
    </location>
</feature>
<dbReference type="SUPFAM" id="SSF46785">
    <property type="entry name" value="Winged helix' DNA-binding domain"/>
    <property type="match status" value="1"/>
</dbReference>
<evidence type="ECO:0000256" key="6">
    <source>
        <dbReference type="ARBA" id="ARBA00022491"/>
    </source>
</evidence>
<keyword evidence="8" id="KW-0805">Transcription regulation</keyword>
<dbReference type="Gene3D" id="1.10.10.10">
    <property type="entry name" value="Winged helix-like DNA-binding domain superfamily/Winged helix DNA-binding domain"/>
    <property type="match status" value="1"/>
</dbReference>
<evidence type="ECO:0000313" key="17">
    <source>
        <dbReference type="Proteomes" id="UP000254808"/>
    </source>
</evidence>
<keyword evidence="9" id="KW-0238">DNA-binding</keyword>
<keyword evidence="17" id="KW-1185">Reference proteome</keyword>
<dbReference type="Pfam" id="PF01325">
    <property type="entry name" value="Fe_dep_repress"/>
    <property type="match status" value="1"/>
</dbReference>
<evidence type="ECO:0000256" key="4">
    <source>
        <dbReference type="ARBA" id="ARBA00022386"/>
    </source>
</evidence>
<dbReference type="SUPFAM" id="SSF47979">
    <property type="entry name" value="Iron-dependent repressor protein, dimerization domain"/>
    <property type="match status" value="1"/>
</dbReference>
<dbReference type="InterPro" id="IPR008988">
    <property type="entry name" value="Transcriptional_repressor_C"/>
</dbReference>
<comment type="function">
    <text evidence="13">In the presence of manganese, represses expression of mntH and mntS. Up-regulates expression of mntP.</text>
</comment>
<dbReference type="OrthoDB" id="9791355at2"/>
<dbReference type="Pfam" id="PF04023">
    <property type="entry name" value="FeoA"/>
    <property type="match status" value="1"/>
</dbReference>
<dbReference type="InterPro" id="IPR001367">
    <property type="entry name" value="Fe_dep_repressor"/>
</dbReference>
<dbReference type="InterPro" id="IPR022689">
    <property type="entry name" value="Iron_dep_repressor"/>
</dbReference>
<evidence type="ECO:0000256" key="11">
    <source>
        <dbReference type="ARBA" id="ARBA00023163"/>
    </source>
</evidence>
<evidence type="ECO:0000259" key="15">
    <source>
        <dbReference type="PROSITE" id="PS50944"/>
    </source>
</evidence>
<comment type="subunit">
    <text evidence="3">Homodimer.</text>
</comment>
<dbReference type="GO" id="GO:0003677">
    <property type="term" value="F:DNA binding"/>
    <property type="evidence" value="ECO:0007669"/>
    <property type="project" value="UniProtKB-KW"/>
</dbReference>
<dbReference type="GO" id="GO:0005737">
    <property type="term" value="C:cytoplasm"/>
    <property type="evidence" value="ECO:0007669"/>
    <property type="project" value="UniProtKB-SubCell"/>
</dbReference>
<name>A0A345UIA7_9BACT</name>
<keyword evidence="11" id="KW-0804">Transcription</keyword>
<evidence type="ECO:0000256" key="14">
    <source>
        <dbReference type="ARBA" id="ARBA00032593"/>
    </source>
</evidence>
<proteinExistence type="inferred from homology"/>
<dbReference type="InterPro" id="IPR036421">
    <property type="entry name" value="Fe_dep_repressor_sf"/>
</dbReference>
<evidence type="ECO:0000256" key="3">
    <source>
        <dbReference type="ARBA" id="ARBA00011738"/>
    </source>
</evidence>
<keyword evidence="7" id="KW-0408">Iron</keyword>
<dbReference type="InterPro" id="IPR036390">
    <property type="entry name" value="WH_DNA-bd_sf"/>
</dbReference>
<organism evidence="16 17">
    <name type="scientific">Cyclonatronum proteinivorum</name>
    <dbReference type="NCBI Taxonomy" id="1457365"/>
    <lineage>
        <taxon>Bacteria</taxon>
        <taxon>Pseudomonadati</taxon>
        <taxon>Balneolota</taxon>
        <taxon>Balneolia</taxon>
        <taxon>Balneolales</taxon>
        <taxon>Cyclonatronaceae</taxon>
        <taxon>Cyclonatronum</taxon>
    </lineage>
</organism>
<dbReference type="SMART" id="SM00529">
    <property type="entry name" value="HTH_DTXR"/>
    <property type="match status" value="1"/>
</dbReference>
<evidence type="ECO:0000256" key="9">
    <source>
        <dbReference type="ARBA" id="ARBA00023125"/>
    </source>
</evidence>
<dbReference type="GO" id="GO:0046983">
    <property type="term" value="F:protein dimerization activity"/>
    <property type="evidence" value="ECO:0007669"/>
    <property type="project" value="InterPro"/>
</dbReference>
<accession>A0A345UIA7</accession>
<dbReference type="InterPro" id="IPR050536">
    <property type="entry name" value="DtxR_MntR_Metal-Reg"/>
</dbReference>
<evidence type="ECO:0000256" key="12">
    <source>
        <dbReference type="ARBA" id="ARBA00023211"/>
    </source>
</evidence>
<dbReference type="SUPFAM" id="SSF50037">
    <property type="entry name" value="C-terminal domain of transcriptional repressors"/>
    <property type="match status" value="1"/>
</dbReference>
<dbReference type="FunFam" id="1.10.60.10:FF:000004">
    <property type="entry name" value="DtxR family transcriptional regulator"/>
    <property type="match status" value="1"/>
</dbReference>
<dbReference type="InterPro" id="IPR038157">
    <property type="entry name" value="FeoA_core_dom"/>
</dbReference>
<evidence type="ECO:0000256" key="1">
    <source>
        <dbReference type="ARBA" id="ARBA00004496"/>
    </source>
</evidence>
<reference evidence="16 17" key="1">
    <citation type="submission" date="2018-03" db="EMBL/GenBank/DDBJ databases">
        <title>Phenotypic and genomic properties of Cyclonatronum proteinivorum gen. nov., sp. nov., a haloalkaliphilic bacteroidete from soda lakes possessing Na+-translocating rhodopsin.</title>
        <authorList>
            <person name="Toshchakov S.V."/>
            <person name="Korzhenkov A."/>
            <person name="Samarov N.I."/>
            <person name="Kublanov I.V."/>
            <person name="Muntyan M.S."/>
            <person name="Sorokin D.Y."/>
        </authorList>
    </citation>
    <scope>NUCLEOTIDE SEQUENCE [LARGE SCALE GENOMIC DNA]</scope>
    <source>
        <strain evidence="16 17">Omega</strain>
    </source>
</reference>
<keyword evidence="10" id="KW-0010">Activator</keyword>
<dbReference type="AlphaFoldDB" id="A0A345UIA7"/>
<comment type="similarity">
    <text evidence="2">Belongs to the DtxR/MntR family.</text>
</comment>
<dbReference type="GO" id="GO:0003700">
    <property type="term" value="F:DNA-binding transcription factor activity"/>
    <property type="evidence" value="ECO:0007669"/>
    <property type="project" value="InterPro"/>
</dbReference>